<keyword evidence="5" id="KW-1185">Reference proteome</keyword>
<dbReference type="InterPro" id="IPR036865">
    <property type="entry name" value="CRAL-TRIO_dom_sf"/>
</dbReference>
<sequence length="482" mass="55516">MEADYQPKFSPSRGLTATHNDHEDPYPSLSDYHDYEPNLEFDDTELQHATVTSDLEEKIDAGGLDYLESPVSDGTIEENFEEELVNAPVIATGVDSLSYPFVDEETEEDFSEVAKYGIVEVGGDDTYGRKVIVVSACKLPGNKELDHTLLLRYLMYTLDKFVEEDYSLVYFHYGLTSKNKPPLSWLWQAYRAFDRKYKKNLKALYLVHPTNFIRVIWQIFRAAISAKFGRKVMYVNYLDELRQHLHLDQICIPQPVLEHDERLVQKNNRVVQPQPAPQQNAKFHTPLQTQQFGVSLQFIKDNNNGEVIPPVVRQCVEFLSQPDALETEGLFRRSASVQLVKELQSKYNQGQPVDFRGDVHLAAVLLKTFLRELEEPLMTFDLYDEITQFQSMSKEERPRQVKILILEKLPEDNYLILKYIVQFLSKVMDRSDLNKMTSSNLAVVFGPNLVWAQTGQLSLSAIGPINMFTDFVLTHQDQIFII</sequence>
<feature type="domain" description="Rho-GAP" evidence="3">
    <location>
        <begin position="294"/>
        <end position="480"/>
    </location>
</feature>
<dbReference type="PANTHER" id="PTHR45808:SF2">
    <property type="entry name" value="RHO GTPASE-ACTIVATING PROTEIN 68F"/>
    <property type="match status" value="1"/>
</dbReference>
<dbReference type="PANTHER" id="PTHR45808">
    <property type="entry name" value="RHO GTPASE-ACTIVATING PROTEIN 68F"/>
    <property type="match status" value="1"/>
</dbReference>
<accession>A0ABQ8S737</accession>
<dbReference type="Gene3D" id="1.10.555.10">
    <property type="entry name" value="Rho GTPase activation protein"/>
    <property type="match status" value="1"/>
</dbReference>
<reference evidence="4 5" key="1">
    <citation type="journal article" date="2022" name="Allergy">
        <title>Genome assembly and annotation of Periplaneta americana reveal a comprehensive cockroach allergen profile.</title>
        <authorList>
            <person name="Wang L."/>
            <person name="Xiong Q."/>
            <person name="Saelim N."/>
            <person name="Wang L."/>
            <person name="Nong W."/>
            <person name="Wan A.T."/>
            <person name="Shi M."/>
            <person name="Liu X."/>
            <person name="Cao Q."/>
            <person name="Hui J.H.L."/>
            <person name="Sookrung N."/>
            <person name="Leung T.F."/>
            <person name="Tungtrongchitr A."/>
            <person name="Tsui S.K.W."/>
        </authorList>
    </citation>
    <scope>NUCLEOTIDE SEQUENCE [LARGE SCALE GENOMIC DNA]</scope>
    <source>
        <strain evidence="4">PWHHKU_190912</strain>
    </source>
</reference>
<feature type="region of interest" description="Disordered" evidence="1">
    <location>
        <begin position="1"/>
        <end position="30"/>
    </location>
</feature>
<dbReference type="Pfam" id="PF13716">
    <property type="entry name" value="CRAL_TRIO_2"/>
    <property type="match status" value="1"/>
</dbReference>
<dbReference type="CDD" id="cd04404">
    <property type="entry name" value="RhoGAP-p50rhoGAP"/>
    <property type="match status" value="1"/>
</dbReference>
<dbReference type="SUPFAM" id="SSF48350">
    <property type="entry name" value="GTPase activation domain, GAP"/>
    <property type="match status" value="1"/>
</dbReference>
<feature type="domain" description="CRAL-TRIO" evidence="2">
    <location>
        <begin position="109"/>
        <end position="264"/>
    </location>
</feature>
<protein>
    <recommendedName>
        <fullName evidence="6">Rho GTPase-activating protein 1</fullName>
    </recommendedName>
</protein>
<dbReference type="CDD" id="cd00170">
    <property type="entry name" value="SEC14"/>
    <property type="match status" value="1"/>
</dbReference>
<dbReference type="Gene3D" id="3.40.525.10">
    <property type="entry name" value="CRAL-TRIO lipid binding domain"/>
    <property type="match status" value="1"/>
</dbReference>
<evidence type="ECO:0000256" key="1">
    <source>
        <dbReference type="SAM" id="MobiDB-lite"/>
    </source>
</evidence>
<dbReference type="InterPro" id="IPR000198">
    <property type="entry name" value="RhoGAP_dom"/>
</dbReference>
<dbReference type="PROSITE" id="PS50238">
    <property type="entry name" value="RHOGAP"/>
    <property type="match status" value="1"/>
</dbReference>
<organism evidence="4 5">
    <name type="scientific">Periplaneta americana</name>
    <name type="common">American cockroach</name>
    <name type="synonym">Blatta americana</name>
    <dbReference type="NCBI Taxonomy" id="6978"/>
    <lineage>
        <taxon>Eukaryota</taxon>
        <taxon>Metazoa</taxon>
        <taxon>Ecdysozoa</taxon>
        <taxon>Arthropoda</taxon>
        <taxon>Hexapoda</taxon>
        <taxon>Insecta</taxon>
        <taxon>Pterygota</taxon>
        <taxon>Neoptera</taxon>
        <taxon>Polyneoptera</taxon>
        <taxon>Dictyoptera</taxon>
        <taxon>Blattodea</taxon>
        <taxon>Blattoidea</taxon>
        <taxon>Blattidae</taxon>
        <taxon>Blattinae</taxon>
        <taxon>Periplaneta</taxon>
    </lineage>
</organism>
<evidence type="ECO:0000259" key="3">
    <source>
        <dbReference type="PROSITE" id="PS50238"/>
    </source>
</evidence>
<dbReference type="Pfam" id="PF00620">
    <property type="entry name" value="RhoGAP"/>
    <property type="match status" value="1"/>
</dbReference>
<dbReference type="SMART" id="SM00324">
    <property type="entry name" value="RhoGAP"/>
    <property type="match status" value="1"/>
</dbReference>
<dbReference type="EMBL" id="JAJSOF020000033">
    <property type="protein sequence ID" value="KAJ4429636.1"/>
    <property type="molecule type" value="Genomic_DNA"/>
</dbReference>
<comment type="caution">
    <text evidence="4">The sequence shown here is derived from an EMBL/GenBank/DDBJ whole genome shotgun (WGS) entry which is preliminary data.</text>
</comment>
<dbReference type="InterPro" id="IPR049592">
    <property type="entry name" value="ARHGAP1_RhoGAP"/>
</dbReference>
<gene>
    <name evidence="4" type="ORF">ANN_21837</name>
</gene>
<evidence type="ECO:0008006" key="6">
    <source>
        <dbReference type="Google" id="ProtNLM"/>
    </source>
</evidence>
<dbReference type="InterPro" id="IPR008936">
    <property type="entry name" value="Rho_GTPase_activation_prot"/>
</dbReference>
<name>A0ABQ8S737_PERAM</name>
<evidence type="ECO:0000259" key="2">
    <source>
        <dbReference type="PROSITE" id="PS50191"/>
    </source>
</evidence>
<proteinExistence type="predicted"/>
<dbReference type="PROSITE" id="PS50191">
    <property type="entry name" value="CRAL_TRIO"/>
    <property type="match status" value="1"/>
</dbReference>
<dbReference type="SUPFAM" id="SSF52087">
    <property type="entry name" value="CRAL/TRIO domain"/>
    <property type="match status" value="1"/>
</dbReference>
<dbReference type="InterPro" id="IPR001251">
    <property type="entry name" value="CRAL-TRIO_dom"/>
</dbReference>
<dbReference type="Proteomes" id="UP001148838">
    <property type="component" value="Unassembled WGS sequence"/>
</dbReference>
<feature type="compositionally biased region" description="Basic and acidic residues" evidence="1">
    <location>
        <begin position="19"/>
        <end position="30"/>
    </location>
</feature>
<evidence type="ECO:0000313" key="4">
    <source>
        <dbReference type="EMBL" id="KAJ4429636.1"/>
    </source>
</evidence>
<dbReference type="SMART" id="SM00516">
    <property type="entry name" value="SEC14"/>
    <property type="match status" value="1"/>
</dbReference>
<evidence type="ECO:0000313" key="5">
    <source>
        <dbReference type="Proteomes" id="UP001148838"/>
    </source>
</evidence>